<proteinExistence type="predicted"/>
<dbReference type="RefSeq" id="WP_150412725.1">
    <property type="nucleotide sequence ID" value="NZ_VYQF01000001.1"/>
</dbReference>
<name>A0A5J5IIC2_9BACT</name>
<dbReference type="InterPro" id="IPR036063">
    <property type="entry name" value="Smr_dom_sf"/>
</dbReference>
<dbReference type="Gene3D" id="2.60.40.1600">
    <property type="entry name" value="Smr-associated-like"/>
    <property type="match status" value="1"/>
</dbReference>
<accession>A0A5J5IIC2</accession>
<dbReference type="Proteomes" id="UP000326903">
    <property type="component" value="Unassembled WGS sequence"/>
</dbReference>
<feature type="domain" description="Smr" evidence="1">
    <location>
        <begin position="278"/>
        <end position="337"/>
    </location>
</feature>
<dbReference type="InterPro" id="IPR002625">
    <property type="entry name" value="Smr_dom"/>
</dbReference>
<reference evidence="2 3" key="1">
    <citation type="submission" date="2019-09" db="EMBL/GenBank/DDBJ databases">
        <title>Draft genome sequence of Ginsengibacter sp. BR5-29.</title>
        <authorList>
            <person name="Im W.-T."/>
        </authorList>
    </citation>
    <scope>NUCLEOTIDE SEQUENCE [LARGE SCALE GENOMIC DNA]</scope>
    <source>
        <strain evidence="2 3">BR5-29</strain>
    </source>
</reference>
<dbReference type="InterPro" id="IPR036781">
    <property type="entry name" value="Smr_assoc-like_sf"/>
</dbReference>
<dbReference type="AlphaFoldDB" id="A0A5J5IIC2"/>
<dbReference type="EMBL" id="VYQF01000001">
    <property type="protein sequence ID" value="KAA9040666.1"/>
    <property type="molecule type" value="Genomic_DNA"/>
</dbReference>
<protein>
    <recommendedName>
        <fullName evidence="1">Smr domain-containing protein</fullName>
    </recommendedName>
</protein>
<organism evidence="2 3">
    <name type="scientific">Ginsengibacter hankyongi</name>
    <dbReference type="NCBI Taxonomy" id="2607284"/>
    <lineage>
        <taxon>Bacteria</taxon>
        <taxon>Pseudomonadati</taxon>
        <taxon>Bacteroidota</taxon>
        <taxon>Chitinophagia</taxon>
        <taxon>Chitinophagales</taxon>
        <taxon>Chitinophagaceae</taxon>
        <taxon>Ginsengibacter</taxon>
    </lineage>
</organism>
<dbReference type="SUPFAM" id="SSF158949">
    <property type="entry name" value="Smr-associated domain-like"/>
    <property type="match status" value="1"/>
</dbReference>
<comment type="caution">
    <text evidence="2">The sequence shown here is derived from an EMBL/GenBank/DDBJ whole genome shotgun (WGS) entry which is preliminary data.</text>
</comment>
<keyword evidence="3" id="KW-1185">Reference proteome</keyword>
<evidence type="ECO:0000259" key="1">
    <source>
        <dbReference type="Pfam" id="PF01713"/>
    </source>
</evidence>
<dbReference type="Pfam" id="PF01713">
    <property type="entry name" value="Smr"/>
    <property type="match status" value="1"/>
</dbReference>
<dbReference type="Gene3D" id="3.30.1370.110">
    <property type="match status" value="1"/>
</dbReference>
<sequence length="340" mass="40094">MKYQLGDKILVLHSNEEGEVVDIINDKMVLVDVDGVRFPVYMDQIDFPYFKRFSEKSFDKSGAEKKKSKTYIDDIKKEKTTSKYKVSEGVWLSFLPVFDKNIFDDDVVENFKLYLINQTDNPYNFIYRINFSGSTDFELKNQIFSLTDFYLHDVPFEEMNDAPKFEFEFSLINPDKKKAPHFETTLKLKAKTLFKKIEEMEMKNEPTFSFLLFEKYPDKVEDVIPEYTNTRGLLYDASKAKQNLEPARSVIDLHIEKLADDWEKLSNFEMLSLQLNTFEKYYNLAIAHHQPNLIVVHGIGTGKLREEIHEILKNKKEVKSFVNQYHHNFGFGATEIFFQY</sequence>
<evidence type="ECO:0000313" key="2">
    <source>
        <dbReference type="EMBL" id="KAA9040666.1"/>
    </source>
</evidence>
<evidence type="ECO:0000313" key="3">
    <source>
        <dbReference type="Proteomes" id="UP000326903"/>
    </source>
</evidence>
<gene>
    <name evidence="2" type="ORF">FW778_01100</name>
</gene>